<organism evidence="1 2">
    <name type="scientific">Araneus ventricosus</name>
    <name type="common">Orbweaver spider</name>
    <name type="synonym">Epeira ventricosa</name>
    <dbReference type="NCBI Taxonomy" id="182803"/>
    <lineage>
        <taxon>Eukaryota</taxon>
        <taxon>Metazoa</taxon>
        <taxon>Ecdysozoa</taxon>
        <taxon>Arthropoda</taxon>
        <taxon>Chelicerata</taxon>
        <taxon>Arachnida</taxon>
        <taxon>Araneae</taxon>
        <taxon>Araneomorphae</taxon>
        <taxon>Entelegynae</taxon>
        <taxon>Araneoidea</taxon>
        <taxon>Araneidae</taxon>
        <taxon>Araneus</taxon>
    </lineage>
</organism>
<proteinExistence type="predicted"/>
<dbReference type="EMBL" id="BGPR01006667">
    <property type="protein sequence ID" value="GBN20870.1"/>
    <property type="molecule type" value="Genomic_DNA"/>
</dbReference>
<gene>
    <name evidence="1" type="ORF">AVEN_38778_1</name>
</gene>
<evidence type="ECO:0000313" key="1">
    <source>
        <dbReference type="EMBL" id="GBN20870.1"/>
    </source>
</evidence>
<comment type="caution">
    <text evidence="1">The sequence shown here is derived from an EMBL/GenBank/DDBJ whole genome shotgun (WGS) entry which is preliminary data.</text>
</comment>
<dbReference type="OrthoDB" id="616263at2759"/>
<dbReference type="Proteomes" id="UP000499080">
    <property type="component" value="Unassembled WGS sequence"/>
</dbReference>
<keyword evidence="2" id="KW-1185">Reference proteome</keyword>
<dbReference type="AlphaFoldDB" id="A0A4Y2M367"/>
<feature type="non-terminal residue" evidence="1">
    <location>
        <position position="47"/>
    </location>
</feature>
<name>A0A4Y2M367_ARAVE</name>
<sequence>MSRRHFRRNEEVRKAVKNFLLSLDTDSYQDGFLELISRYDKSINIDG</sequence>
<evidence type="ECO:0000313" key="2">
    <source>
        <dbReference type="Proteomes" id="UP000499080"/>
    </source>
</evidence>
<reference evidence="1 2" key="1">
    <citation type="journal article" date="2019" name="Sci. Rep.">
        <title>Orb-weaving spider Araneus ventricosus genome elucidates the spidroin gene catalogue.</title>
        <authorList>
            <person name="Kono N."/>
            <person name="Nakamura H."/>
            <person name="Ohtoshi R."/>
            <person name="Moran D.A.P."/>
            <person name="Shinohara A."/>
            <person name="Yoshida Y."/>
            <person name="Fujiwara M."/>
            <person name="Mori M."/>
            <person name="Tomita M."/>
            <person name="Arakawa K."/>
        </authorList>
    </citation>
    <scope>NUCLEOTIDE SEQUENCE [LARGE SCALE GENOMIC DNA]</scope>
</reference>
<protein>
    <submittedName>
        <fullName evidence="1">Uncharacterized protein</fullName>
    </submittedName>
</protein>
<accession>A0A4Y2M367</accession>